<feature type="signal peptide" evidence="2">
    <location>
        <begin position="1"/>
        <end position="23"/>
    </location>
</feature>
<evidence type="ECO:0000313" key="3">
    <source>
        <dbReference type="EMBL" id="QDU75776.1"/>
    </source>
</evidence>
<feature type="compositionally biased region" description="Polar residues" evidence="1">
    <location>
        <begin position="99"/>
        <end position="108"/>
    </location>
</feature>
<organism evidence="3 4">
    <name type="scientific">Bremerella volcania</name>
    <dbReference type="NCBI Taxonomy" id="2527984"/>
    <lineage>
        <taxon>Bacteria</taxon>
        <taxon>Pseudomonadati</taxon>
        <taxon>Planctomycetota</taxon>
        <taxon>Planctomycetia</taxon>
        <taxon>Pirellulales</taxon>
        <taxon>Pirellulaceae</taxon>
        <taxon>Bremerella</taxon>
    </lineage>
</organism>
<evidence type="ECO:0000256" key="1">
    <source>
        <dbReference type="SAM" id="MobiDB-lite"/>
    </source>
</evidence>
<dbReference type="KEGG" id="bvo:Pan97_28180"/>
<sequence length="269" mass="28120" precursor="true">MRKLLVLGMAVLGVSLLAHQVMAQGALRGGMRGAAVGGLVGGKSGASTGAKVGVVTGATRSAINRETEARSQYQSSAEYQNYQGTNFNESSPNVILESETTPSATTQPVAEPAAKPAGESVIRLDGKPIVGVTFPTDWKQRTGDNYISAVSPDGHCWAMFVAMKSTTDVNAAMKKVEDGLNNYMTALKFDEPTKGKNGGVAVTGSGKGKKAGADLNFAVGVFDAGNNQLVAAGFAVDAKLDDHYKETVRGICETIRRSNDFNTEGNQPQ</sequence>
<reference evidence="4" key="1">
    <citation type="submission" date="2019-02" db="EMBL/GenBank/DDBJ databases">
        <title>Deep-cultivation of Planctomycetes and their phenomic and genomic characterization uncovers novel biology.</title>
        <authorList>
            <person name="Wiegand S."/>
            <person name="Jogler M."/>
            <person name="Boedeker C."/>
            <person name="Pinto D."/>
            <person name="Vollmers J."/>
            <person name="Rivas-Marin E."/>
            <person name="Kohn T."/>
            <person name="Peeters S.H."/>
            <person name="Heuer A."/>
            <person name="Rast P."/>
            <person name="Oberbeckmann S."/>
            <person name="Bunk B."/>
            <person name="Jeske O."/>
            <person name="Meyerdierks A."/>
            <person name="Storesund J.E."/>
            <person name="Kallscheuer N."/>
            <person name="Luecker S."/>
            <person name="Lage O.M."/>
            <person name="Pohl T."/>
            <person name="Merkel B.J."/>
            <person name="Hornburger P."/>
            <person name="Mueller R.-W."/>
            <person name="Bruemmer F."/>
            <person name="Labrenz M."/>
            <person name="Spormann A.M."/>
            <person name="Op den Camp H."/>
            <person name="Overmann J."/>
            <person name="Amann R."/>
            <person name="Jetten M.S.M."/>
            <person name="Mascher T."/>
            <person name="Medema M.H."/>
            <person name="Devos D.P."/>
            <person name="Kaster A.-K."/>
            <person name="Ovreas L."/>
            <person name="Rohde M."/>
            <person name="Galperin M.Y."/>
            <person name="Jogler C."/>
        </authorList>
    </citation>
    <scope>NUCLEOTIDE SEQUENCE [LARGE SCALE GENOMIC DNA]</scope>
    <source>
        <strain evidence="4">Pan97</strain>
    </source>
</reference>
<dbReference type="EMBL" id="CP036289">
    <property type="protein sequence ID" value="QDU75776.1"/>
    <property type="molecule type" value="Genomic_DNA"/>
</dbReference>
<dbReference type="AlphaFoldDB" id="A0A518C971"/>
<dbReference type="RefSeq" id="WP_144973407.1">
    <property type="nucleotide sequence ID" value="NZ_CP036289.1"/>
</dbReference>
<name>A0A518C971_9BACT</name>
<evidence type="ECO:0000313" key="4">
    <source>
        <dbReference type="Proteomes" id="UP000318626"/>
    </source>
</evidence>
<dbReference type="Proteomes" id="UP000318626">
    <property type="component" value="Chromosome"/>
</dbReference>
<keyword evidence="4" id="KW-1185">Reference proteome</keyword>
<feature type="region of interest" description="Disordered" evidence="1">
    <location>
        <begin position="99"/>
        <end position="118"/>
    </location>
</feature>
<accession>A0A518C971</accession>
<evidence type="ECO:0008006" key="5">
    <source>
        <dbReference type="Google" id="ProtNLM"/>
    </source>
</evidence>
<proteinExistence type="predicted"/>
<dbReference type="OrthoDB" id="289128at2"/>
<gene>
    <name evidence="3" type="ORF">Pan97_28180</name>
</gene>
<evidence type="ECO:0000256" key="2">
    <source>
        <dbReference type="SAM" id="SignalP"/>
    </source>
</evidence>
<feature type="chain" id="PRO_5022039824" description="Lipoprotein" evidence="2">
    <location>
        <begin position="24"/>
        <end position="269"/>
    </location>
</feature>
<protein>
    <recommendedName>
        <fullName evidence="5">Lipoprotein</fullName>
    </recommendedName>
</protein>
<keyword evidence="2" id="KW-0732">Signal</keyword>